<dbReference type="EMBL" id="SLXB01000013">
    <property type="protein sequence ID" value="TCO91229.1"/>
    <property type="molecule type" value="Genomic_DNA"/>
</dbReference>
<feature type="chain" id="PRO_5036087655" description="Lipoprotein" evidence="1">
    <location>
        <begin position="18"/>
        <end position="278"/>
    </location>
</feature>
<accession>A0A3P2AB04</accession>
<sequence length="278" mass="30280">MKKILFAAPLLSLFFAACDPIVDEIGKNSNITAEELTNSFTISAKSEGNNNLTFNVSPTRYVKVYDASTDICVAMGTAPTCQIVPPARSLDFYITTMNQDGSITKSETKSINVKEFTDLPAIFNDIFGDGNGGFTTHTWVWDDTAGDGVWGNGGYLQNSGPSWWVVQLKDIDEQAAGKGLPKDGKDGWMKISLTGVEMSRGDKGSVKVSEDVIKAGWDKGTMTFSGTYPLMGIMVNHGNAPQYVYQILKADGEHLRLCAGEPGAGDWGTAWFWNFKRK</sequence>
<dbReference type="EMBL" id="RQYF01000025">
    <property type="protein sequence ID" value="RRD91410.1"/>
    <property type="molecule type" value="Genomic_DNA"/>
</dbReference>
<evidence type="ECO:0000313" key="5">
    <source>
        <dbReference type="Proteomes" id="UP000295600"/>
    </source>
</evidence>
<feature type="signal peptide" evidence="1">
    <location>
        <begin position="1"/>
        <end position="17"/>
    </location>
</feature>
<reference evidence="2 4" key="1">
    <citation type="submission" date="2018-11" db="EMBL/GenBank/DDBJ databases">
        <title>Genomes From Bacteria Associated with the Canine Oral Cavity: a Test Case for Automated Genome-Based Taxonomic Assignment.</title>
        <authorList>
            <person name="Coil D.A."/>
            <person name="Jospin G."/>
            <person name="Darling A.E."/>
            <person name="Wallis C."/>
            <person name="Davis I.J."/>
            <person name="Harris S."/>
            <person name="Eisen J.A."/>
            <person name="Holcombe L.J."/>
            <person name="O'Flynn C."/>
        </authorList>
    </citation>
    <scope>NUCLEOTIDE SEQUENCE [LARGE SCALE GENOMIC DNA]</scope>
    <source>
        <strain evidence="2 4">OH1047_COT-310</strain>
    </source>
</reference>
<evidence type="ECO:0000313" key="2">
    <source>
        <dbReference type="EMBL" id="RRD91410.1"/>
    </source>
</evidence>
<keyword evidence="1" id="KW-0732">Signal</keyword>
<evidence type="ECO:0000256" key="1">
    <source>
        <dbReference type="SAM" id="SignalP"/>
    </source>
</evidence>
<dbReference type="RefSeq" id="WP_125239088.1">
    <property type="nucleotide sequence ID" value="NZ_CAMEHQ010000027.1"/>
</dbReference>
<organism evidence="2 4">
    <name type="scientific">Prevotella heparinolytica</name>
    <dbReference type="NCBI Taxonomy" id="28113"/>
    <lineage>
        <taxon>Bacteria</taxon>
        <taxon>Pseudomonadati</taxon>
        <taxon>Bacteroidota</taxon>
        <taxon>Bacteroidia</taxon>
        <taxon>Bacteroidales</taxon>
        <taxon>Bacteroidaceae</taxon>
        <taxon>Bacteroides</taxon>
    </lineage>
</organism>
<proteinExistence type="predicted"/>
<dbReference type="AlphaFoldDB" id="A0A3P2AB04"/>
<dbReference type="PROSITE" id="PS51257">
    <property type="entry name" value="PROKAR_LIPOPROTEIN"/>
    <property type="match status" value="1"/>
</dbReference>
<keyword evidence="4" id="KW-1185">Reference proteome</keyword>
<evidence type="ECO:0000313" key="3">
    <source>
        <dbReference type="EMBL" id="TCO91229.1"/>
    </source>
</evidence>
<dbReference type="Proteomes" id="UP000295600">
    <property type="component" value="Unassembled WGS sequence"/>
</dbReference>
<reference evidence="3 5" key="2">
    <citation type="submission" date="2019-03" db="EMBL/GenBank/DDBJ databases">
        <title>Genomic Encyclopedia of Type Strains, Phase IV (KMG-IV): sequencing the most valuable type-strain genomes for metagenomic binning, comparative biology and taxonomic classification.</title>
        <authorList>
            <person name="Goeker M."/>
        </authorList>
    </citation>
    <scope>NUCLEOTIDE SEQUENCE [LARGE SCALE GENOMIC DNA]</scope>
    <source>
        <strain evidence="3 5">DSM 23917</strain>
    </source>
</reference>
<evidence type="ECO:0008006" key="6">
    <source>
        <dbReference type="Google" id="ProtNLM"/>
    </source>
</evidence>
<comment type="caution">
    <text evidence="2">The sequence shown here is derived from an EMBL/GenBank/DDBJ whole genome shotgun (WGS) entry which is preliminary data.</text>
</comment>
<dbReference type="Proteomes" id="UP000279562">
    <property type="component" value="Unassembled WGS sequence"/>
</dbReference>
<name>A0A3P2AB04_9BACE</name>
<protein>
    <recommendedName>
        <fullName evidence="6">Lipoprotein</fullName>
    </recommendedName>
</protein>
<evidence type="ECO:0000313" key="4">
    <source>
        <dbReference type="Proteomes" id="UP000279562"/>
    </source>
</evidence>
<gene>
    <name evidence="2" type="ORF">EII33_07015</name>
    <name evidence="3" type="ORF">EV202_11326</name>
</gene>